<feature type="chain" id="PRO_5032764552" description="VWFD domain-containing protein" evidence="5">
    <location>
        <begin position="20"/>
        <end position="1133"/>
    </location>
</feature>
<feature type="domain" description="VWFD" evidence="6">
    <location>
        <begin position="20"/>
        <end position="236"/>
    </location>
</feature>
<comment type="caution">
    <text evidence="7">The sequence shown here is derived from an EMBL/GenBank/DDBJ whole genome shotgun (WGS) entry which is preliminary data.</text>
</comment>
<organism evidence="7 8">
    <name type="scientific">Brachionus calyciflorus</name>
    <dbReference type="NCBI Taxonomy" id="104777"/>
    <lineage>
        <taxon>Eukaryota</taxon>
        <taxon>Metazoa</taxon>
        <taxon>Spiralia</taxon>
        <taxon>Gnathifera</taxon>
        <taxon>Rotifera</taxon>
        <taxon>Eurotatoria</taxon>
        <taxon>Monogononta</taxon>
        <taxon>Pseudotrocha</taxon>
        <taxon>Ploima</taxon>
        <taxon>Brachionidae</taxon>
        <taxon>Brachionus</taxon>
    </lineage>
</organism>
<dbReference type="Gene3D" id="2.60.40.2030">
    <property type="match status" value="1"/>
</dbReference>
<dbReference type="InterPro" id="IPR039675">
    <property type="entry name" value="CILP1/CILP2"/>
</dbReference>
<keyword evidence="3 5" id="KW-0732">Signal</keyword>
<evidence type="ECO:0000256" key="5">
    <source>
        <dbReference type="SAM" id="SignalP"/>
    </source>
</evidence>
<protein>
    <recommendedName>
        <fullName evidence="6">VWFD domain-containing protein</fullName>
    </recommendedName>
</protein>
<keyword evidence="4" id="KW-0325">Glycoprotein</keyword>
<proteinExistence type="predicted"/>
<dbReference type="Proteomes" id="UP000663879">
    <property type="component" value="Unassembled WGS sequence"/>
</dbReference>
<reference evidence="7" key="1">
    <citation type="submission" date="2021-02" db="EMBL/GenBank/DDBJ databases">
        <authorList>
            <person name="Nowell W R."/>
        </authorList>
    </citation>
    <scope>NUCLEOTIDE SEQUENCE</scope>
    <source>
        <strain evidence="7">Ploen Becks lab</strain>
    </source>
</reference>
<dbReference type="GO" id="GO:0005576">
    <property type="term" value="C:extracellular region"/>
    <property type="evidence" value="ECO:0007669"/>
    <property type="project" value="UniProtKB-SubCell"/>
</dbReference>
<dbReference type="AlphaFoldDB" id="A0A813SVC6"/>
<gene>
    <name evidence="7" type="ORF">OXX778_LOCUS6405</name>
</gene>
<name>A0A813SVC6_9BILA</name>
<dbReference type="InterPro" id="IPR038081">
    <property type="entry name" value="CalX-like_sf"/>
</dbReference>
<evidence type="ECO:0000313" key="8">
    <source>
        <dbReference type="Proteomes" id="UP000663879"/>
    </source>
</evidence>
<evidence type="ECO:0000313" key="7">
    <source>
        <dbReference type="EMBL" id="CAF0799749.1"/>
    </source>
</evidence>
<keyword evidence="2" id="KW-0964">Secreted</keyword>
<keyword evidence="8" id="KW-1185">Reference proteome</keyword>
<evidence type="ECO:0000256" key="3">
    <source>
        <dbReference type="ARBA" id="ARBA00022729"/>
    </source>
</evidence>
<comment type="subcellular location">
    <subcellularLocation>
        <location evidence="1">Secreted</location>
    </subcellularLocation>
</comment>
<evidence type="ECO:0000256" key="1">
    <source>
        <dbReference type="ARBA" id="ARBA00004613"/>
    </source>
</evidence>
<dbReference type="OrthoDB" id="6049857at2759"/>
<dbReference type="Pfam" id="PF13330">
    <property type="entry name" value="Mucin2_WxxW"/>
    <property type="match status" value="1"/>
</dbReference>
<dbReference type="PANTHER" id="PTHR15031:SF6">
    <property type="entry name" value="CARTILAGE INTERMEDIATE LAYER PROTEIN 1-LIKE ISOFORM X1"/>
    <property type="match status" value="1"/>
</dbReference>
<dbReference type="EMBL" id="CAJNOC010000756">
    <property type="protein sequence ID" value="CAF0799749.1"/>
    <property type="molecule type" value="Genomic_DNA"/>
</dbReference>
<dbReference type="InterPro" id="IPR025155">
    <property type="entry name" value="WxxW_domain"/>
</dbReference>
<evidence type="ECO:0000259" key="6">
    <source>
        <dbReference type="PROSITE" id="PS51233"/>
    </source>
</evidence>
<evidence type="ECO:0000256" key="4">
    <source>
        <dbReference type="ARBA" id="ARBA00023180"/>
    </source>
</evidence>
<dbReference type="InterPro" id="IPR001846">
    <property type="entry name" value="VWF_type-D"/>
</dbReference>
<dbReference type="PROSITE" id="PS51233">
    <property type="entry name" value="VWFD"/>
    <property type="match status" value="1"/>
</dbReference>
<feature type="signal peptide" evidence="5">
    <location>
        <begin position="1"/>
        <end position="19"/>
    </location>
</feature>
<accession>A0A813SVC6</accession>
<dbReference type="SUPFAM" id="SSF141072">
    <property type="entry name" value="CalX-like"/>
    <property type="match status" value="1"/>
</dbReference>
<dbReference type="PANTHER" id="PTHR15031">
    <property type="entry name" value="CARTILAGE INTERMEDIATE LAYER PROTEIN CLIP"/>
    <property type="match status" value="1"/>
</dbReference>
<sequence>MKFFILTLSLALTLGLLKAQVCKIEFDPRITTFDQTKYRIDTIGDHFVMYDDFKGNRITTSFEPCQNGSRNCAIYIKKDRKLVFVDFCNVENESSPTSELYGVSLDKDSLGLKSIKNSIDIPWINPSNIKDSQAWNNFDTFLGNFKIARILGPTHSDHFVVRTVEDNFQDSLVVQFDLNNRKINSISIYPPEKNFNRTGGLCGRWNGKKNEDLYALDKHGLEEFLDAQQDASLKNATKFWKLNSVYHLDSGVKYKRCPECMLISERSFYCPCDNFDLFDENFHLGKNRTSYCNIPMASCIEKYNNFIPNVFNQSTSVLVTSTQSVFNESFTTLDVTTLNPIITTIAPIDPVEQCWDSFMQNVPLFTVLNNSCLSPNVSVNNCIEDLNITQDLSVIDSHIQSSIDIAILNTLSGNENCNVNHLELMCKNNCSNNGVCEIKKECLIPGIIIEEDCSRPIRCICDDSYGGSDCSLNLSDIADFSLNKRFCDLRTEDCSLIKGFGYPFSTTDPIYVKIQYTEFDENGSPHSIKEHSIAKSVTDNHIDIGLKNLHKLNLFKSIYNIPTTFKSNETLAYAQIFISYSNESFVQSGEVILYDSKCRILNEAMNELVFIDDKCEIWGVCYNRNETYGANDLFYCNPDYNIYDWTIKPTPDPLCNGQNEWTEWYSHDTPDGDGDLELYSLFTYGCKNPSFVEVQSVSGIPANQTGQVFHIIPDIGFMCFNEQNVYGCLDYQIRQCCPILTTSSSTKRTTLFTTYLNEISTNEHTEITTNDLFQITTEQDFNFETETTTNINKTTQEPTFIGETSSASTSVEESTQEPTFIVETSSASTSVEQSTQEPTFGQCKYFLSRGTNYPFFVLKEGSDSSFNSLRFELKTNDTNCHYEHVTRFHIISYSGTASENVDYVGLNQWVNVHLSSNKSSFFHLNIHVNDDSIIEPYEFFVLEISNVSSSILPENLIIPRKLYIYIVDNDFNHGVKDSTVYDIFDPEIAEPDFYAAFFKDKNLTDIYPVPDNQALFTNQGGFSVQRPTINIVVQYYGVLFYKLHTIEINNPSSCNIERFTIRRKNEKNVYLDPYDLISFSVDGVPIVDIDFYKTVYNLGNDADVLDIMEIRVLSTKNGSNISQCEFRAFGEEI</sequence>
<evidence type="ECO:0000256" key="2">
    <source>
        <dbReference type="ARBA" id="ARBA00022525"/>
    </source>
</evidence>